<evidence type="ECO:0000313" key="1">
    <source>
        <dbReference type="EMBL" id="ABX38127.1"/>
    </source>
</evidence>
<protein>
    <recommendedName>
        <fullName evidence="3">DUF721 domain-containing protein</fullName>
    </recommendedName>
</protein>
<dbReference type="AlphaFoldDB" id="A9BP82"/>
<organism evidence="1 2">
    <name type="scientific">Delftia acidovorans (strain DSM 14801 / SPH-1)</name>
    <dbReference type="NCBI Taxonomy" id="398578"/>
    <lineage>
        <taxon>Bacteria</taxon>
        <taxon>Pseudomonadati</taxon>
        <taxon>Pseudomonadota</taxon>
        <taxon>Betaproteobacteria</taxon>
        <taxon>Burkholderiales</taxon>
        <taxon>Comamonadaceae</taxon>
        <taxon>Delftia</taxon>
    </lineage>
</organism>
<proteinExistence type="predicted"/>
<evidence type="ECO:0000313" key="2">
    <source>
        <dbReference type="Proteomes" id="UP000000784"/>
    </source>
</evidence>
<dbReference type="KEGG" id="dac:Daci_5498"/>
<keyword evidence="2" id="KW-1185">Reference proteome</keyword>
<dbReference type="EMBL" id="CP000884">
    <property type="protein sequence ID" value="ABX38127.1"/>
    <property type="molecule type" value="Genomic_DNA"/>
</dbReference>
<sequence>MPTLPVQPFKPMTFTRRHHAVTALHAVENSPTLARLAQLTRDSSNRLTAILPLVPPLLRASLQAGPIEGSTWCLLVRNNAAAAKIRQLLPAMAAHLRTKGWDVTEIRLKVQA</sequence>
<dbReference type="eggNOG" id="COG4701">
    <property type="taxonomic scope" value="Bacteria"/>
</dbReference>
<reference evidence="2" key="2">
    <citation type="submission" date="2007-11" db="EMBL/GenBank/DDBJ databases">
        <title>Complete sequence of Delftia acidovorans DSM 14801 / SPH-1.</title>
        <authorList>
            <person name="Copeland A."/>
            <person name="Lucas S."/>
            <person name="Lapidus A."/>
            <person name="Barry K."/>
            <person name="Glavina del Rio T."/>
            <person name="Dalin E."/>
            <person name="Tice H."/>
            <person name="Pitluck S."/>
            <person name="Lowry S."/>
            <person name="Clum A."/>
            <person name="Schmutz J."/>
            <person name="Larimer F."/>
            <person name="Land M."/>
            <person name="Hauser L."/>
            <person name="Kyrpides N."/>
            <person name="Kim E."/>
            <person name="Schleheck D."/>
            <person name="Richardson P."/>
        </authorList>
    </citation>
    <scope>NUCLEOTIDE SEQUENCE [LARGE SCALE GENOMIC DNA]</scope>
    <source>
        <strain evidence="2">DSM 14801 / SPH-1</strain>
    </source>
</reference>
<dbReference type="Proteomes" id="UP000000784">
    <property type="component" value="Chromosome"/>
</dbReference>
<evidence type="ECO:0008006" key="3">
    <source>
        <dbReference type="Google" id="ProtNLM"/>
    </source>
</evidence>
<gene>
    <name evidence="1" type="ordered locus">Daci_5498</name>
</gene>
<dbReference type="HOGENOM" id="CLU_164746_0_0_4"/>
<name>A9BP82_DELAS</name>
<reference evidence="1 2" key="1">
    <citation type="journal article" date="2004" name="Appl. Environ. Microbiol.">
        <title>Mineralization of individual congeners of linear alkylbenzenesulfonate by defined pairs of heterotrophic bacteria.</title>
        <authorList>
            <person name="Schleheck D."/>
            <person name="Knepper T.P."/>
            <person name="Fischer K."/>
            <person name="Cook A.M."/>
        </authorList>
    </citation>
    <scope>NUCLEOTIDE SEQUENCE [LARGE SCALE GENOMIC DNA]</scope>
    <source>
        <strain evidence="2">DSM 14801 / SPH-1</strain>
    </source>
</reference>
<accession>A9BP82</accession>